<evidence type="ECO:0000313" key="1">
    <source>
        <dbReference type="EMBL" id="MDH6180160.1"/>
    </source>
</evidence>
<reference evidence="1 2" key="1">
    <citation type="submission" date="2023-04" db="EMBL/GenBank/DDBJ databases">
        <title>Genome Encyclopedia of Bacteria and Archaea VI: Functional Genomics of Type Strains.</title>
        <authorList>
            <person name="Whitman W."/>
        </authorList>
    </citation>
    <scope>NUCLEOTIDE SEQUENCE [LARGE SCALE GENOMIC DNA]</scope>
    <source>
        <strain evidence="1 2">SG_E_30_P1</strain>
    </source>
</reference>
<evidence type="ECO:0000313" key="2">
    <source>
        <dbReference type="Proteomes" id="UP001160142"/>
    </source>
</evidence>
<comment type="caution">
    <text evidence="1">The sequence shown here is derived from an EMBL/GenBank/DDBJ whole genome shotgun (WGS) entry which is preliminary data.</text>
</comment>
<protein>
    <submittedName>
        <fullName evidence="1">Uncharacterized protein</fullName>
    </submittedName>
</protein>
<keyword evidence="2" id="KW-1185">Reference proteome</keyword>
<proteinExistence type="predicted"/>
<sequence>MATSPGFYLAVGSVLSESVTTRITTSGSKYVSKALSSGPANWRKITELLERPDLTGAIVKLTGKDFERLHQDRYRDAAAGLLNALTKVPHILLVHEAVASAPGLELPNEPLQENDEGVVDDDWDDGSWNDRVAKAYFGTVPDEVRAHVQELLASHGLTMSTYKRNAEASVLAASFVDDSQGNLLFRIYVPSGRLYEDELAKLLELFHDWLGAVKHQTVRQEGYRTPSGRVIEFYGEPGTTAAEMSTELQEFTAFLSVIDEPEAAERMLNEMGLEPRRARELVAKYSKEARRVLLDTKHERDRRTLAIQQQLESELVDELQAVPPAEIERWVQELVPHSPFASSPYTQKTLPGSAFPQLVVQQQFFHHVEGVVAQNVNGSITFGTPADDLIKLIREFGGDSMNALESDTRELSDPGAPAPARIGARQRLKDFLVRNGNRIEGAAFATVWKWLEGQLGG</sequence>
<dbReference type="EMBL" id="JARXVQ010000001">
    <property type="protein sequence ID" value="MDH6180160.1"/>
    <property type="molecule type" value="Genomic_DNA"/>
</dbReference>
<gene>
    <name evidence="1" type="ORF">M2152_000342</name>
</gene>
<name>A0ABT6KKD7_9MICO</name>
<organism evidence="1 2">
    <name type="scientific">Antiquaquibacter oligotrophicus</name>
    <dbReference type="NCBI Taxonomy" id="2880260"/>
    <lineage>
        <taxon>Bacteria</taxon>
        <taxon>Bacillati</taxon>
        <taxon>Actinomycetota</taxon>
        <taxon>Actinomycetes</taxon>
        <taxon>Micrococcales</taxon>
        <taxon>Microbacteriaceae</taxon>
        <taxon>Antiquaquibacter</taxon>
    </lineage>
</organism>
<accession>A0ABT6KKD7</accession>
<dbReference type="RefSeq" id="WP_322132527.1">
    <property type="nucleotide sequence ID" value="NZ_CP085036.1"/>
</dbReference>
<dbReference type="Proteomes" id="UP001160142">
    <property type="component" value="Unassembled WGS sequence"/>
</dbReference>